<sequence>MSSLNLLNLKNKINLIPGKLMRSVSTEKVDVVNSFELGRRKRFVRELLDQLHEMDSGESLLHLEMVGKVSAHLSRKLRMEEEAVEEIELFAKLHDIGKVGIPREVLNKPGRLTAEEFQIVKTHTEIGYQLLNQLEVSKLGGDIVRYHHEKWNGQGYRGLSGEEIPVAARIVAVADVYDALRMERAYKTAMTHEEAMEIILKDSGEHFDPAIVDVFLKSHQEIRNIYNTFLN</sequence>
<reference evidence="2" key="1">
    <citation type="submission" date="2022-12" db="EMBL/GenBank/DDBJ databases">
        <title>Reference genome sequencing for broad-spectrum identification of bacterial and archaeal isolates by mass spectrometry.</title>
        <authorList>
            <person name="Sekiguchi Y."/>
            <person name="Tourlousse D.M."/>
        </authorList>
    </citation>
    <scope>NUCLEOTIDE SEQUENCE</scope>
    <source>
        <strain evidence="2">10succ1</strain>
    </source>
</reference>
<dbReference type="Gene3D" id="1.10.3210.10">
    <property type="entry name" value="Hypothetical protein af1432"/>
    <property type="match status" value="1"/>
</dbReference>
<proteinExistence type="predicted"/>
<evidence type="ECO:0000259" key="1">
    <source>
        <dbReference type="PROSITE" id="PS51832"/>
    </source>
</evidence>
<dbReference type="SMART" id="SM00471">
    <property type="entry name" value="HDc"/>
    <property type="match status" value="1"/>
</dbReference>
<dbReference type="Proteomes" id="UP001144471">
    <property type="component" value="Unassembled WGS sequence"/>
</dbReference>
<dbReference type="EMBL" id="BSDY01000038">
    <property type="protein sequence ID" value="GLI58187.1"/>
    <property type="molecule type" value="Genomic_DNA"/>
</dbReference>
<accession>A0A9W6LPY8</accession>
<organism evidence="2 3">
    <name type="scientific">Propionigenium maris DSM 9537</name>
    <dbReference type="NCBI Taxonomy" id="1123000"/>
    <lineage>
        <taxon>Bacteria</taxon>
        <taxon>Fusobacteriati</taxon>
        <taxon>Fusobacteriota</taxon>
        <taxon>Fusobacteriia</taxon>
        <taxon>Fusobacteriales</taxon>
        <taxon>Fusobacteriaceae</taxon>
        <taxon>Propionigenium</taxon>
    </lineage>
</organism>
<evidence type="ECO:0000313" key="3">
    <source>
        <dbReference type="Proteomes" id="UP001144471"/>
    </source>
</evidence>
<keyword evidence="3" id="KW-1185">Reference proteome</keyword>
<dbReference type="PROSITE" id="PS51832">
    <property type="entry name" value="HD_GYP"/>
    <property type="match status" value="1"/>
</dbReference>
<comment type="caution">
    <text evidence="2">The sequence shown here is derived from an EMBL/GenBank/DDBJ whole genome shotgun (WGS) entry which is preliminary data.</text>
</comment>
<dbReference type="AlphaFoldDB" id="A0A9W6LPY8"/>
<dbReference type="SUPFAM" id="SSF109604">
    <property type="entry name" value="HD-domain/PDEase-like"/>
    <property type="match status" value="1"/>
</dbReference>
<dbReference type="PANTHER" id="PTHR45228">
    <property type="entry name" value="CYCLIC DI-GMP PHOSPHODIESTERASE TM_0186-RELATED"/>
    <property type="match status" value="1"/>
</dbReference>
<protein>
    <recommendedName>
        <fullName evidence="1">HD-GYP domain-containing protein</fullName>
    </recommendedName>
</protein>
<dbReference type="InterPro" id="IPR003607">
    <property type="entry name" value="HD/PDEase_dom"/>
</dbReference>
<dbReference type="RefSeq" id="WP_281837864.1">
    <property type="nucleotide sequence ID" value="NZ_BSDY01000038.1"/>
</dbReference>
<feature type="domain" description="HD-GYP" evidence="1">
    <location>
        <begin position="37"/>
        <end position="231"/>
    </location>
</feature>
<name>A0A9W6LPY8_9FUSO</name>
<dbReference type="Pfam" id="PF13487">
    <property type="entry name" value="HD_5"/>
    <property type="match status" value="1"/>
</dbReference>
<dbReference type="CDD" id="cd00077">
    <property type="entry name" value="HDc"/>
    <property type="match status" value="1"/>
</dbReference>
<gene>
    <name evidence="2" type="ORF">PM10SUCC1_37010</name>
</gene>
<evidence type="ECO:0000313" key="2">
    <source>
        <dbReference type="EMBL" id="GLI58187.1"/>
    </source>
</evidence>
<dbReference type="InterPro" id="IPR037522">
    <property type="entry name" value="HD_GYP_dom"/>
</dbReference>
<dbReference type="InterPro" id="IPR052020">
    <property type="entry name" value="Cyclic_di-GMP/3'3'-cGAMP_PDE"/>
</dbReference>